<dbReference type="SUPFAM" id="SSF52540">
    <property type="entry name" value="P-loop containing nucleoside triphosphate hydrolases"/>
    <property type="match status" value="1"/>
</dbReference>
<comment type="caution">
    <text evidence="1">The sequence shown here is derived from an EMBL/GenBank/DDBJ whole genome shotgun (WGS) entry which is preliminary data.</text>
</comment>
<accession>A0A7W5ZV05</accession>
<dbReference type="InterPro" id="IPR027417">
    <property type="entry name" value="P-loop_NTPase"/>
</dbReference>
<dbReference type="PANTHER" id="PTHR34704">
    <property type="entry name" value="ATPASE"/>
    <property type="match status" value="1"/>
</dbReference>
<keyword evidence="2" id="KW-1185">Reference proteome</keyword>
<dbReference type="AlphaFoldDB" id="A0A7W5ZV05"/>
<organism evidence="1 2">
    <name type="scientific">Runella defluvii</name>
    <dbReference type="NCBI Taxonomy" id="370973"/>
    <lineage>
        <taxon>Bacteria</taxon>
        <taxon>Pseudomonadati</taxon>
        <taxon>Bacteroidota</taxon>
        <taxon>Cytophagia</taxon>
        <taxon>Cytophagales</taxon>
        <taxon>Spirosomataceae</taxon>
        <taxon>Runella</taxon>
    </lineage>
</organism>
<sequence>MEAFFQLRDYLNTLDEATKKVVFLDEIAWFDTPRSGFLAGLDSFWNQYCSKRNDIVLVICGSAASWIIKKVVNDRGGLHNRLTHQLLLKPFTLSETALFLEKKRVNLSEKEVAQLYMSVGGIPFYLNDIENGKSLPQILDKLFFEPQAKLKNEFQNLYASLFKNNHLHEKIVAALAQKSKGLTRKEIIEITGIKTGGTLSLVLEELIQCGFIQIIYPFQKAREEHLYRLVDEFSLFYFKFLFNNKGNNSWQQITQKQAYKIWTGYAFENLCFKHIFQIKKALGISGIISNVYSYTSKGDESYPGIQLDLVIDRDDNCINIVEAKFYNDEFVITEEYEKQLRRKAFVFKEKTRTRKNIFITIVSVFGVQKNRHYLSVVHNQLVLGELFTP</sequence>
<dbReference type="SUPFAM" id="SSF46785">
    <property type="entry name" value="Winged helix' DNA-binding domain"/>
    <property type="match status" value="1"/>
</dbReference>
<dbReference type="EMBL" id="JACIBY010000032">
    <property type="protein sequence ID" value="MBB3842284.1"/>
    <property type="molecule type" value="Genomic_DNA"/>
</dbReference>
<evidence type="ECO:0008006" key="3">
    <source>
        <dbReference type="Google" id="ProtNLM"/>
    </source>
</evidence>
<evidence type="ECO:0000313" key="2">
    <source>
        <dbReference type="Proteomes" id="UP000541352"/>
    </source>
</evidence>
<dbReference type="Proteomes" id="UP000541352">
    <property type="component" value="Unassembled WGS sequence"/>
</dbReference>
<dbReference type="Gene3D" id="3.40.50.300">
    <property type="entry name" value="P-loop containing nucleotide triphosphate hydrolases"/>
    <property type="match status" value="1"/>
</dbReference>
<dbReference type="InterPro" id="IPR036390">
    <property type="entry name" value="WH_DNA-bd_sf"/>
</dbReference>
<gene>
    <name evidence="1" type="ORF">FHS57_006315</name>
</gene>
<evidence type="ECO:0000313" key="1">
    <source>
        <dbReference type="EMBL" id="MBB3842284.1"/>
    </source>
</evidence>
<proteinExistence type="predicted"/>
<name>A0A7W5ZV05_9BACT</name>
<reference evidence="1 2" key="1">
    <citation type="submission" date="2020-08" db="EMBL/GenBank/DDBJ databases">
        <title>Genomic Encyclopedia of Type Strains, Phase IV (KMG-IV): sequencing the most valuable type-strain genomes for metagenomic binning, comparative biology and taxonomic classification.</title>
        <authorList>
            <person name="Goeker M."/>
        </authorList>
    </citation>
    <scope>NUCLEOTIDE SEQUENCE [LARGE SCALE GENOMIC DNA]</scope>
    <source>
        <strain evidence="1 2">DSM 17976</strain>
    </source>
</reference>
<protein>
    <recommendedName>
        <fullName evidence="3">ATP-binding protein</fullName>
    </recommendedName>
</protein>
<dbReference type="PANTHER" id="PTHR34704:SF2">
    <property type="entry name" value="ATPASE"/>
    <property type="match status" value="1"/>
</dbReference>